<accession>A0ABN9BDD5</accession>
<organism evidence="1 2">
    <name type="scientific">Staurois parvus</name>
    <dbReference type="NCBI Taxonomy" id="386267"/>
    <lineage>
        <taxon>Eukaryota</taxon>
        <taxon>Metazoa</taxon>
        <taxon>Chordata</taxon>
        <taxon>Craniata</taxon>
        <taxon>Vertebrata</taxon>
        <taxon>Euteleostomi</taxon>
        <taxon>Amphibia</taxon>
        <taxon>Batrachia</taxon>
        <taxon>Anura</taxon>
        <taxon>Neobatrachia</taxon>
        <taxon>Ranoidea</taxon>
        <taxon>Ranidae</taxon>
        <taxon>Staurois</taxon>
    </lineage>
</organism>
<dbReference type="EMBL" id="CATNWA010003540">
    <property type="protein sequence ID" value="CAI9545608.1"/>
    <property type="molecule type" value="Genomic_DNA"/>
</dbReference>
<protein>
    <submittedName>
        <fullName evidence="1">Uncharacterized protein</fullName>
    </submittedName>
</protein>
<name>A0ABN9BDD5_9NEOB</name>
<sequence length="43" mass="4616">MIPYSPGPHELSVRPCPLAIEDAHQCPSGLPISATYQCRLAVP</sequence>
<evidence type="ECO:0000313" key="1">
    <source>
        <dbReference type="EMBL" id="CAI9545608.1"/>
    </source>
</evidence>
<proteinExistence type="predicted"/>
<keyword evidence="2" id="KW-1185">Reference proteome</keyword>
<gene>
    <name evidence="1" type="ORF">SPARVUS_LOCUS2680440</name>
</gene>
<reference evidence="1" key="1">
    <citation type="submission" date="2023-05" db="EMBL/GenBank/DDBJ databases">
        <authorList>
            <person name="Stuckert A."/>
        </authorList>
    </citation>
    <scope>NUCLEOTIDE SEQUENCE</scope>
</reference>
<dbReference type="Proteomes" id="UP001162483">
    <property type="component" value="Unassembled WGS sequence"/>
</dbReference>
<evidence type="ECO:0000313" key="2">
    <source>
        <dbReference type="Proteomes" id="UP001162483"/>
    </source>
</evidence>
<comment type="caution">
    <text evidence="1">The sequence shown here is derived from an EMBL/GenBank/DDBJ whole genome shotgun (WGS) entry which is preliminary data.</text>
</comment>
<feature type="non-terminal residue" evidence="1">
    <location>
        <position position="43"/>
    </location>
</feature>